<dbReference type="EMBL" id="BLLK01000056">
    <property type="protein sequence ID" value="GFH56777.1"/>
    <property type="molecule type" value="Genomic_DNA"/>
</dbReference>
<reference evidence="2 3" key="1">
    <citation type="journal article" date="2021" name="Sci. Rep.">
        <title>The genome of the diatom Chaetoceros tenuissimus carries an ancient integrated fragment of an extant virus.</title>
        <authorList>
            <person name="Hongo Y."/>
            <person name="Kimura K."/>
            <person name="Takaki Y."/>
            <person name="Yoshida Y."/>
            <person name="Baba S."/>
            <person name="Kobayashi G."/>
            <person name="Nagasaki K."/>
            <person name="Hano T."/>
            <person name="Tomaru Y."/>
        </authorList>
    </citation>
    <scope>NUCLEOTIDE SEQUENCE [LARGE SCALE GENOMIC DNA]</scope>
    <source>
        <strain evidence="2 3">NIES-3715</strain>
    </source>
</reference>
<gene>
    <name evidence="2" type="ORF">CTEN210_13253</name>
</gene>
<comment type="caution">
    <text evidence="2">The sequence shown here is derived from an EMBL/GenBank/DDBJ whole genome shotgun (WGS) entry which is preliminary data.</text>
</comment>
<organism evidence="2 3">
    <name type="scientific">Chaetoceros tenuissimus</name>
    <dbReference type="NCBI Taxonomy" id="426638"/>
    <lineage>
        <taxon>Eukaryota</taxon>
        <taxon>Sar</taxon>
        <taxon>Stramenopiles</taxon>
        <taxon>Ochrophyta</taxon>
        <taxon>Bacillariophyta</taxon>
        <taxon>Coscinodiscophyceae</taxon>
        <taxon>Chaetocerotophycidae</taxon>
        <taxon>Chaetocerotales</taxon>
        <taxon>Chaetocerotaceae</taxon>
        <taxon>Chaetoceros</taxon>
    </lineage>
</organism>
<accession>A0AAD3HAL3</accession>
<feature type="compositionally biased region" description="Polar residues" evidence="1">
    <location>
        <begin position="306"/>
        <end position="316"/>
    </location>
</feature>
<proteinExistence type="predicted"/>
<evidence type="ECO:0000313" key="2">
    <source>
        <dbReference type="EMBL" id="GFH56777.1"/>
    </source>
</evidence>
<sequence length="556" mass="64465">MSRDEETNDNTPIPDAYNEGELEAKCFVTAEGMHNADLLQNFEDFIEPGFKFNGRKEKKGTDRTRFVDPLLKLSLAYVEQKIEDTSRSLNISICPELMTETKKFAMFSISTQKHFSKEYCDRLVHLIFLGRMDREIVDMEKKPKMKRKDHELEPTPTFPGFIAKKTIPDILQKPLDPNSISSKMDSTSLVQNVLFPILKHVIFPETPFRLRSALTWRQNVTRLINFSICSVLLLKYKSHEDFHSLFKEYLNKNFSLPPWWCVQCFYNLYELKGQKNTRKLLTDVKMEEKTTTEESYAEHNKDGATNHDTNIETTTESNDDENAASESSNTDNNDTNANTNNDDASINREGKSPTPSVLDLDALEITQSNSNSLSQIIQREYELIHQILYAEINEGQDKIYAAEEALKPPKPELKMKRPPAYNDVNEFMWKFRKCMETGIFDEGWLIPEKHDSDEFNFKSKDLKNKKCFCIMKSQNEGDEKLAQARTTARVDVDVLDYDESSFTDGKKPTDLDVFLTDTANEGIHRYEYEIIQTVFDAKLHERCVNYKRIAKAQYFK</sequence>
<protein>
    <submittedName>
        <fullName evidence="2">Uncharacterized protein</fullName>
    </submittedName>
</protein>
<dbReference type="Proteomes" id="UP001054902">
    <property type="component" value="Unassembled WGS sequence"/>
</dbReference>
<dbReference type="AlphaFoldDB" id="A0AAD3HAL3"/>
<evidence type="ECO:0000313" key="3">
    <source>
        <dbReference type="Proteomes" id="UP001054902"/>
    </source>
</evidence>
<name>A0AAD3HAL3_9STRA</name>
<feature type="compositionally biased region" description="Basic and acidic residues" evidence="1">
    <location>
        <begin position="288"/>
        <end position="305"/>
    </location>
</feature>
<keyword evidence="3" id="KW-1185">Reference proteome</keyword>
<feature type="compositionally biased region" description="Low complexity" evidence="1">
    <location>
        <begin position="324"/>
        <end position="344"/>
    </location>
</feature>
<feature type="region of interest" description="Disordered" evidence="1">
    <location>
        <begin position="288"/>
        <end position="355"/>
    </location>
</feature>
<evidence type="ECO:0000256" key="1">
    <source>
        <dbReference type="SAM" id="MobiDB-lite"/>
    </source>
</evidence>